<proteinExistence type="inferred from homology"/>
<keyword evidence="3" id="KW-0687">Ribonucleoprotein</keyword>
<protein>
    <recommendedName>
        <fullName evidence="6">50S ribosomal protein L18</fullName>
    </recommendedName>
</protein>
<reference evidence="4" key="1">
    <citation type="submission" date="2023-10" db="EMBL/GenBank/DDBJ databases">
        <title>Chromosome-level genome of the transformable northern wattle, Acacia crassicarpa.</title>
        <authorList>
            <person name="Massaro I."/>
            <person name="Sinha N.R."/>
            <person name="Poethig S."/>
            <person name="Leichty A.R."/>
        </authorList>
    </citation>
    <scope>NUCLEOTIDE SEQUENCE</scope>
    <source>
        <strain evidence="4">Acra3RX</strain>
        <tissue evidence="4">Leaf</tissue>
    </source>
</reference>
<dbReference type="GO" id="GO:0008097">
    <property type="term" value="F:5S rRNA binding"/>
    <property type="evidence" value="ECO:0007669"/>
    <property type="project" value="TreeGrafter"/>
</dbReference>
<sequence length="115" mass="12620">MGEKRYLLRLFISAKHITANVMDESSCRIVATASTVEHAIKDAFDAKASASAIGEVLAMRLKSEGLGSGVHIDATREIQNKELHSCPKAWAILNAMRNRGFRIVLPHHNSNSYSS</sequence>
<dbReference type="Proteomes" id="UP001293593">
    <property type="component" value="Unassembled WGS sequence"/>
</dbReference>
<dbReference type="SUPFAM" id="SSF53137">
    <property type="entry name" value="Translational machinery components"/>
    <property type="match status" value="1"/>
</dbReference>
<dbReference type="GO" id="GO:0005840">
    <property type="term" value="C:ribosome"/>
    <property type="evidence" value="ECO:0007669"/>
    <property type="project" value="UniProtKB-KW"/>
</dbReference>
<dbReference type="AlphaFoldDB" id="A0AAE1JLR6"/>
<dbReference type="PANTHER" id="PTHR12899">
    <property type="entry name" value="39S RIBOSOMAL PROTEIN L18, MITOCHONDRIAL"/>
    <property type="match status" value="1"/>
</dbReference>
<keyword evidence="5" id="KW-1185">Reference proteome</keyword>
<evidence type="ECO:0000256" key="3">
    <source>
        <dbReference type="ARBA" id="ARBA00023274"/>
    </source>
</evidence>
<dbReference type="GO" id="GO:0006412">
    <property type="term" value="P:translation"/>
    <property type="evidence" value="ECO:0007669"/>
    <property type="project" value="InterPro"/>
</dbReference>
<dbReference type="InterPro" id="IPR005484">
    <property type="entry name" value="Ribosomal_uL18_bac/plant/anim"/>
</dbReference>
<dbReference type="GO" id="GO:0003735">
    <property type="term" value="F:structural constituent of ribosome"/>
    <property type="evidence" value="ECO:0007669"/>
    <property type="project" value="InterPro"/>
</dbReference>
<dbReference type="EMBL" id="JAWXYG010000005">
    <property type="protein sequence ID" value="KAK4272856.1"/>
    <property type="molecule type" value="Genomic_DNA"/>
</dbReference>
<evidence type="ECO:0000313" key="4">
    <source>
        <dbReference type="EMBL" id="KAK4272856.1"/>
    </source>
</evidence>
<evidence type="ECO:0000256" key="2">
    <source>
        <dbReference type="ARBA" id="ARBA00022980"/>
    </source>
</evidence>
<dbReference type="Gene3D" id="3.30.420.100">
    <property type="match status" value="1"/>
</dbReference>
<evidence type="ECO:0000313" key="5">
    <source>
        <dbReference type="Proteomes" id="UP001293593"/>
    </source>
</evidence>
<comment type="caution">
    <text evidence="4">The sequence shown here is derived from an EMBL/GenBank/DDBJ whole genome shotgun (WGS) entry which is preliminary data.</text>
</comment>
<organism evidence="4 5">
    <name type="scientific">Acacia crassicarpa</name>
    <name type="common">northern wattle</name>
    <dbReference type="NCBI Taxonomy" id="499986"/>
    <lineage>
        <taxon>Eukaryota</taxon>
        <taxon>Viridiplantae</taxon>
        <taxon>Streptophyta</taxon>
        <taxon>Embryophyta</taxon>
        <taxon>Tracheophyta</taxon>
        <taxon>Spermatophyta</taxon>
        <taxon>Magnoliopsida</taxon>
        <taxon>eudicotyledons</taxon>
        <taxon>Gunneridae</taxon>
        <taxon>Pentapetalae</taxon>
        <taxon>rosids</taxon>
        <taxon>fabids</taxon>
        <taxon>Fabales</taxon>
        <taxon>Fabaceae</taxon>
        <taxon>Caesalpinioideae</taxon>
        <taxon>mimosoid clade</taxon>
        <taxon>Acacieae</taxon>
        <taxon>Acacia</taxon>
    </lineage>
</organism>
<evidence type="ECO:0008006" key="6">
    <source>
        <dbReference type="Google" id="ProtNLM"/>
    </source>
</evidence>
<gene>
    <name evidence="4" type="ORF">QN277_021354</name>
</gene>
<keyword evidence="2" id="KW-0689">Ribosomal protein</keyword>
<name>A0AAE1JLR6_9FABA</name>
<dbReference type="GO" id="GO:1990904">
    <property type="term" value="C:ribonucleoprotein complex"/>
    <property type="evidence" value="ECO:0007669"/>
    <property type="project" value="UniProtKB-KW"/>
</dbReference>
<dbReference type="Pfam" id="PF00861">
    <property type="entry name" value="Ribosomal_L18p"/>
    <property type="match status" value="1"/>
</dbReference>
<evidence type="ECO:0000256" key="1">
    <source>
        <dbReference type="ARBA" id="ARBA00007116"/>
    </source>
</evidence>
<dbReference type="PANTHER" id="PTHR12899:SF13">
    <property type="entry name" value="50S RIBOSOMAL L18-LIKE PROTEIN"/>
    <property type="match status" value="1"/>
</dbReference>
<comment type="similarity">
    <text evidence="1">Belongs to the universal ribosomal protein uL18 family.</text>
</comment>
<accession>A0AAE1JLR6</accession>